<dbReference type="Gene3D" id="2.40.440.10">
    <property type="entry name" value="L,D-transpeptidase catalytic domain-like"/>
    <property type="match status" value="1"/>
</dbReference>
<keyword evidence="6 7" id="KW-0961">Cell wall biogenesis/degradation</keyword>
<evidence type="ECO:0000256" key="6">
    <source>
        <dbReference type="ARBA" id="ARBA00023316"/>
    </source>
</evidence>
<comment type="pathway">
    <text evidence="1 7">Cell wall biogenesis; peptidoglycan biosynthesis.</text>
</comment>
<dbReference type="CDD" id="cd16913">
    <property type="entry name" value="YkuD_like"/>
    <property type="match status" value="1"/>
</dbReference>
<dbReference type="GO" id="GO:0004180">
    <property type="term" value="F:carboxypeptidase activity"/>
    <property type="evidence" value="ECO:0007669"/>
    <property type="project" value="UniProtKB-ARBA"/>
</dbReference>
<keyword evidence="3" id="KW-0808">Transferase</keyword>
<reference evidence="9 10" key="1">
    <citation type="submission" date="2018-09" db="EMBL/GenBank/DDBJ databases">
        <authorList>
            <person name="Grouzdev D.S."/>
            <person name="Krutkina M.S."/>
        </authorList>
    </citation>
    <scope>NUCLEOTIDE SEQUENCE [LARGE SCALE GENOMIC DNA]</scope>
    <source>
        <strain evidence="9 10">RmlP001</strain>
    </source>
</reference>
<comment type="similarity">
    <text evidence="2">Belongs to the YkuD family.</text>
</comment>
<dbReference type="SUPFAM" id="SSF141523">
    <property type="entry name" value="L,D-transpeptidase catalytic domain-like"/>
    <property type="match status" value="1"/>
</dbReference>
<organism evidence="9 10">
    <name type="scientific">Lichenibacterium ramalinae</name>
    <dbReference type="NCBI Taxonomy" id="2316527"/>
    <lineage>
        <taxon>Bacteria</taxon>
        <taxon>Pseudomonadati</taxon>
        <taxon>Pseudomonadota</taxon>
        <taxon>Alphaproteobacteria</taxon>
        <taxon>Hyphomicrobiales</taxon>
        <taxon>Lichenihabitantaceae</taxon>
        <taxon>Lichenibacterium</taxon>
    </lineage>
</organism>
<keyword evidence="10" id="KW-1185">Reference proteome</keyword>
<keyword evidence="4 7" id="KW-0133">Cell shape</keyword>
<protein>
    <submittedName>
        <fullName evidence="9">Murein L,D-transpeptidase</fullName>
    </submittedName>
</protein>
<dbReference type="GO" id="GO:0008360">
    <property type="term" value="P:regulation of cell shape"/>
    <property type="evidence" value="ECO:0007669"/>
    <property type="project" value="UniProtKB-UniRule"/>
</dbReference>
<evidence type="ECO:0000256" key="7">
    <source>
        <dbReference type="PROSITE-ProRule" id="PRU01373"/>
    </source>
</evidence>
<evidence type="ECO:0000256" key="1">
    <source>
        <dbReference type="ARBA" id="ARBA00004752"/>
    </source>
</evidence>
<dbReference type="InterPro" id="IPR038063">
    <property type="entry name" value="Transpep_catalytic_dom"/>
</dbReference>
<dbReference type="Pfam" id="PF03734">
    <property type="entry name" value="YkuD"/>
    <property type="match status" value="1"/>
</dbReference>
<name>A0A4Q2REA3_9HYPH</name>
<keyword evidence="5 7" id="KW-0573">Peptidoglycan synthesis</keyword>
<dbReference type="PROSITE" id="PS52029">
    <property type="entry name" value="LD_TPASE"/>
    <property type="match status" value="1"/>
</dbReference>
<dbReference type="InterPro" id="IPR005490">
    <property type="entry name" value="LD_TPept_cat_dom"/>
</dbReference>
<evidence type="ECO:0000313" key="10">
    <source>
        <dbReference type="Proteomes" id="UP000289411"/>
    </source>
</evidence>
<dbReference type="UniPathway" id="UPA00219"/>
<reference evidence="9 10" key="2">
    <citation type="submission" date="2019-02" db="EMBL/GenBank/DDBJ databases">
        <title>'Lichenibacterium ramalinii' gen. nov. sp. nov., 'Lichenibacterium minor' gen. nov. sp. nov.</title>
        <authorList>
            <person name="Pankratov T."/>
        </authorList>
    </citation>
    <scope>NUCLEOTIDE SEQUENCE [LARGE SCALE GENOMIC DNA]</scope>
    <source>
        <strain evidence="9 10">RmlP001</strain>
    </source>
</reference>
<proteinExistence type="inferred from homology"/>
<evidence type="ECO:0000256" key="5">
    <source>
        <dbReference type="ARBA" id="ARBA00022984"/>
    </source>
</evidence>
<evidence type="ECO:0000256" key="4">
    <source>
        <dbReference type="ARBA" id="ARBA00022960"/>
    </source>
</evidence>
<feature type="active site" description="Nucleophile" evidence="7">
    <location>
        <position position="32"/>
    </location>
</feature>
<comment type="caution">
    <text evidence="9">The sequence shown here is derived from an EMBL/GenBank/DDBJ whole genome shotgun (WGS) entry which is preliminary data.</text>
</comment>
<dbReference type="GO" id="GO:0016740">
    <property type="term" value="F:transferase activity"/>
    <property type="evidence" value="ECO:0007669"/>
    <property type="project" value="UniProtKB-KW"/>
</dbReference>
<dbReference type="AlphaFoldDB" id="A0A4Q2REA3"/>
<dbReference type="GO" id="GO:0071555">
    <property type="term" value="P:cell wall organization"/>
    <property type="evidence" value="ECO:0007669"/>
    <property type="project" value="UniProtKB-UniRule"/>
</dbReference>
<accession>A0A4Q2REA3</accession>
<sequence>MDFAILIMGLRGIYIHEGADTLAGNDGESAGCIHVGPGNAEAFWNWVDGPTRIQISYPW</sequence>
<feature type="domain" description="L,D-TPase catalytic" evidence="8">
    <location>
        <begin position="1"/>
        <end position="56"/>
    </location>
</feature>
<evidence type="ECO:0000256" key="2">
    <source>
        <dbReference type="ARBA" id="ARBA00005992"/>
    </source>
</evidence>
<dbReference type="EMBL" id="QYBC01000006">
    <property type="protein sequence ID" value="RYB05782.1"/>
    <property type="molecule type" value="Genomic_DNA"/>
</dbReference>
<feature type="active site" description="Proton donor/acceptor" evidence="7">
    <location>
        <position position="16"/>
    </location>
</feature>
<dbReference type="GO" id="GO:0009252">
    <property type="term" value="P:peptidoglycan biosynthetic process"/>
    <property type="evidence" value="ECO:0007669"/>
    <property type="project" value="UniProtKB-UniPathway"/>
</dbReference>
<dbReference type="Proteomes" id="UP000289411">
    <property type="component" value="Unassembled WGS sequence"/>
</dbReference>
<evidence type="ECO:0000256" key="3">
    <source>
        <dbReference type="ARBA" id="ARBA00022679"/>
    </source>
</evidence>
<evidence type="ECO:0000259" key="8">
    <source>
        <dbReference type="PROSITE" id="PS52029"/>
    </source>
</evidence>
<evidence type="ECO:0000313" key="9">
    <source>
        <dbReference type="EMBL" id="RYB05782.1"/>
    </source>
</evidence>
<gene>
    <name evidence="9" type="ORF">D3272_09400</name>
</gene>